<organism evidence="2 3">
    <name type="scientific">Mikania micrantha</name>
    <name type="common">bitter vine</name>
    <dbReference type="NCBI Taxonomy" id="192012"/>
    <lineage>
        <taxon>Eukaryota</taxon>
        <taxon>Viridiplantae</taxon>
        <taxon>Streptophyta</taxon>
        <taxon>Embryophyta</taxon>
        <taxon>Tracheophyta</taxon>
        <taxon>Spermatophyta</taxon>
        <taxon>Magnoliopsida</taxon>
        <taxon>eudicotyledons</taxon>
        <taxon>Gunneridae</taxon>
        <taxon>Pentapetalae</taxon>
        <taxon>asterids</taxon>
        <taxon>campanulids</taxon>
        <taxon>Asterales</taxon>
        <taxon>Asteraceae</taxon>
        <taxon>Asteroideae</taxon>
        <taxon>Heliantheae alliance</taxon>
        <taxon>Eupatorieae</taxon>
        <taxon>Mikania</taxon>
    </lineage>
</organism>
<feature type="compositionally biased region" description="Polar residues" evidence="1">
    <location>
        <begin position="247"/>
        <end position="257"/>
    </location>
</feature>
<dbReference type="Proteomes" id="UP000326396">
    <property type="component" value="Linkage Group LG9"/>
</dbReference>
<feature type="region of interest" description="Disordered" evidence="1">
    <location>
        <begin position="241"/>
        <end position="265"/>
    </location>
</feature>
<gene>
    <name evidence="2" type="ORF">E3N88_41391</name>
</gene>
<comment type="caution">
    <text evidence="2">The sequence shown here is derived from an EMBL/GenBank/DDBJ whole genome shotgun (WGS) entry which is preliminary data.</text>
</comment>
<evidence type="ECO:0000256" key="1">
    <source>
        <dbReference type="SAM" id="MobiDB-lite"/>
    </source>
</evidence>
<protein>
    <submittedName>
        <fullName evidence="2">Uncharacterized protein</fullName>
    </submittedName>
</protein>
<dbReference type="PANTHER" id="PTHR33052">
    <property type="entry name" value="DUF4228 DOMAIN PROTEIN-RELATED"/>
    <property type="match status" value="1"/>
</dbReference>
<dbReference type="OrthoDB" id="1923394at2759"/>
<dbReference type="EMBL" id="SZYD01000019">
    <property type="protein sequence ID" value="KAD2394414.1"/>
    <property type="molecule type" value="Genomic_DNA"/>
</dbReference>
<dbReference type="AlphaFoldDB" id="A0A5N6LQE7"/>
<name>A0A5N6LQE7_9ASTR</name>
<reference evidence="2 3" key="1">
    <citation type="submission" date="2019-05" db="EMBL/GenBank/DDBJ databases">
        <title>Mikania micrantha, genome provides insights into the molecular mechanism of rapid growth.</title>
        <authorList>
            <person name="Liu B."/>
        </authorList>
    </citation>
    <scope>NUCLEOTIDE SEQUENCE [LARGE SCALE GENOMIC DNA]</scope>
    <source>
        <strain evidence="2">NLD-2019</strain>
        <tissue evidence="2">Leaf</tissue>
    </source>
</reference>
<feature type="region of interest" description="Disordered" evidence="1">
    <location>
        <begin position="171"/>
        <end position="200"/>
    </location>
</feature>
<evidence type="ECO:0000313" key="2">
    <source>
        <dbReference type="EMBL" id="KAD2394414.1"/>
    </source>
</evidence>
<feature type="compositionally biased region" description="Low complexity" evidence="1">
    <location>
        <begin position="181"/>
        <end position="199"/>
    </location>
</feature>
<keyword evidence="3" id="KW-1185">Reference proteome</keyword>
<proteinExistence type="predicted"/>
<accession>A0A5N6LQE7</accession>
<dbReference type="InterPro" id="IPR025322">
    <property type="entry name" value="PADRE_dom"/>
</dbReference>
<evidence type="ECO:0000313" key="3">
    <source>
        <dbReference type="Proteomes" id="UP000326396"/>
    </source>
</evidence>
<dbReference type="Pfam" id="PF14009">
    <property type="entry name" value="PADRE"/>
    <property type="match status" value="1"/>
</dbReference>
<sequence>MLLKFLRSRNQNADRIVAGEKPSILQIIHAGGTVERYYMAFPASWIMDKYPNFVLARPEIFRRPWDSIVRPEEILVPGQKYFVVPTPTVKKLHRRLRKPIVEMPNRHDHDADCSKSLLIGEPNTVNRRVRLYDRRLKNDLRFTPSLSVSDTSRNMSDEKITATPLKIDLQELSLDDDTNDTKAASTSTPPSPTARKSSANKMTCMCAPTNHRGSFRCRHHRNSASVGSNLSELGNRRTASVGANLYQLGSTNGTSTKPPKRSREC</sequence>